<feature type="transmembrane region" description="Helical" evidence="2">
    <location>
        <begin position="16"/>
        <end position="41"/>
    </location>
</feature>
<keyword evidence="2" id="KW-0472">Membrane</keyword>
<feature type="compositionally biased region" description="Basic and acidic residues" evidence="1">
    <location>
        <begin position="663"/>
        <end position="672"/>
    </location>
</feature>
<keyword evidence="2" id="KW-1133">Transmembrane helix</keyword>
<evidence type="ECO:0000313" key="4">
    <source>
        <dbReference type="Proteomes" id="UP000198856"/>
    </source>
</evidence>
<proteinExistence type="predicted"/>
<dbReference type="EMBL" id="FNFC01000021">
    <property type="protein sequence ID" value="SDK12867.1"/>
    <property type="molecule type" value="Genomic_DNA"/>
</dbReference>
<feature type="transmembrane region" description="Helical" evidence="2">
    <location>
        <begin position="119"/>
        <end position="143"/>
    </location>
</feature>
<dbReference type="STRING" id="890420.SAMN05216226_1213"/>
<feature type="region of interest" description="Disordered" evidence="1">
    <location>
        <begin position="647"/>
        <end position="672"/>
    </location>
</feature>
<dbReference type="Proteomes" id="UP000198856">
    <property type="component" value="Unassembled WGS sequence"/>
</dbReference>
<feature type="transmembrane region" description="Helical" evidence="2">
    <location>
        <begin position="87"/>
        <end position="107"/>
    </location>
</feature>
<keyword evidence="4" id="KW-1185">Reference proteome</keyword>
<dbReference type="AlphaFoldDB" id="A0A1G8ZCW6"/>
<sequence>MVTRVSDSNYTEYLRLIVLLVSLVITTWYMTANIWVINWQAGGFMFVVYHQLTRIFGGNPYQIFIFLIGMWIGLSTLWLLDTYKKSLFFVPLVFLSTVILTLVKTTNVLQPGPVLRADYLIVFVAALIFSVSVIGQVPFISWIRPPRGKQNHLMGPPPRSIPQSPYIIFVSVAVAVVLGLLDFHLFSGDFLQLSENNDLAINVLAGGTLIFCFYETAEYRRSVRVLLLGPARAGKTAVLAGLYNDIEYSKTESSSSDSGYSLFDSTRYIESTSSNRLKKIARNLRNGKLPDRTDEEGTEYIEIEYVSGHQFFRKKTTVSGFDYRGEILFDRGTETENLGFINTLEGIRNERTVVERLLHRFGAIDYWNRAIEEQGNIDPRWADKDHPEIETVAKLADTADHLILTLPIDDFLNRVIERENIRGYYPYFKIEKSGNDQFDLTLPNNLDILRDKNAWEADLLDEFTGSETVNINRQDGELRFDDLDRPCPEPNFESVEYLIPVDKDTTYSHMANRTNPQIYTEQLEGFIDKLQEKGAAGRKFTWIFTMADLVAKDFDEAVASATEIEENGTESKIIDELEENIGSVSTSFRKRQMNSVQYCLFAHWIKEMYIKTLWDEQDFENVLTNTREDSIFPVWFDIKERSPEGELRIRTDKKRKGQSEPNDNARAEHRGDLLEGSDEILNRIEGKNTAMTQFAGSEIVSNSYSKLYGTITQSDS</sequence>
<evidence type="ECO:0000256" key="1">
    <source>
        <dbReference type="SAM" id="MobiDB-lite"/>
    </source>
</evidence>
<organism evidence="3 4">
    <name type="scientific">Halovenus aranensis</name>
    <dbReference type="NCBI Taxonomy" id="890420"/>
    <lineage>
        <taxon>Archaea</taxon>
        <taxon>Methanobacteriati</taxon>
        <taxon>Methanobacteriota</taxon>
        <taxon>Stenosarchaea group</taxon>
        <taxon>Halobacteria</taxon>
        <taxon>Halobacteriales</taxon>
        <taxon>Haloarculaceae</taxon>
        <taxon>Halovenus</taxon>
    </lineage>
</organism>
<feature type="transmembrane region" description="Helical" evidence="2">
    <location>
        <begin position="61"/>
        <end position="80"/>
    </location>
</feature>
<evidence type="ECO:0000313" key="3">
    <source>
        <dbReference type="EMBL" id="SDK12867.1"/>
    </source>
</evidence>
<gene>
    <name evidence="3" type="ORF">SAMN05216226_1213</name>
</gene>
<name>A0A1G8ZCW6_9EURY</name>
<feature type="transmembrane region" description="Helical" evidence="2">
    <location>
        <begin position="164"/>
        <end position="187"/>
    </location>
</feature>
<reference evidence="3 4" key="1">
    <citation type="submission" date="2016-10" db="EMBL/GenBank/DDBJ databases">
        <authorList>
            <person name="de Groot N.N."/>
        </authorList>
    </citation>
    <scope>NUCLEOTIDE SEQUENCE [LARGE SCALE GENOMIC DNA]</scope>
    <source>
        <strain evidence="3 4">IBRC-M10015</strain>
    </source>
</reference>
<keyword evidence="2" id="KW-0812">Transmembrane</keyword>
<evidence type="ECO:0000256" key="2">
    <source>
        <dbReference type="SAM" id="Phobius"/>
    </source>
</evidence>
<accession>A0A1G8ZCW6</accession>
<protein>
    <submittedName>
        <fullName evidence="3">Uncharacterized protein</fullName>
    </submittedName>
</protein>